<dbReference type="EMBL" id="BAAAFZ010000046">
    <property type="protein sequence ID" value="GAA0588969.1"/>
    <property type="molecule type" value="Genomic_DNA"/>
</dbReference>
<dbReference type="Gene3D" id="3.40.190.150">
    <property type="entry name" value="Bordetella uptake gene, domain 1"/>
    <property type="match status" value="1"/>
</dbReference>
<dbReference type="Gene3D" id="3.40.190.10">
    <property type="entry name" value="Periplasmic binding protein-like II"/>
    <property type="match status" value="1"/>
</dbReference>
<comment type="caution">
    <text evidence="2">The sequence shown here is derived from an EMBL/GenBank/DDBJ whole genome shotgun (WGS) entry which is preliminary data.</text>
</comment>
<sequence length="326" mass="33396">MATALPRRAALSAPFVLAGRGAEAQGFPTRPVVWVVPAGPGGITDTGARIAAPKLGALLGQPVVVENRPGAGGIVGTESVARAAPDGHTMLYGSQNTHAVAPAMQPGLRYDPQRDFAPVHGLGASPNLLVTGAARPWRTVLELVEEARRRPDALSYASTGVGTSSHLLAVMLQGAAGIGMTHVPYANPAGALQDVIAGRVDAMFDFPLTSMPHVREGRLRALGLSSGDPVPIAPGVPSLAAAGVPGVELVPWAALFVPARTPPAAVARLEAAAKAALKDPAVREYFEGTGTVLWDDMGAEALGRFLADEIPKARDLVVRSGAARSG</sequence>
<dbReference type="CDD" id="cd07012">
    <property type="entry name" value="PBP2_Bug_TTT"/>
    <property type="match status" value="1"/>
</dbReference>
<keyword evidence="3" id="KW-1185">Reference proteome</keyword>
<dbReference type="PANTHER" id="PTHR42928:SF5">
    <property type="entry name" value="BLR1237 PROTEIN"/>
    <property type="match status" value="1"/>
</dbReference>
<dbReference type="SUPFAM" id="SSF53850">
    <property type="entry name" value="Periplasmic binding protein-like II"/>
    <property type="match status" value="1"/>
</dbReference>
<comment type="similarity">
    <text evidence="1">Belongs to the UPF0065 (bug) family.</text>
</comment>
<dbReference type="RefSeq" id="WP_343896110.1">
    <property type="nucleotide sequence ID" value="NZ_BAAAFZ010000046.1"/>
</dbReference>
<name>A0ABN1FEG9_9PROT</name>
<dbReference type="PIRSF" id="PIRSF017082">
    <property type="entry name" value="YflP"/>
    <property type="match status" value="1"/>
</dbReference>
<evidence type="ECO:0000313" key="3">
    <source>
        <dbReference type="Proteomes" id="UP001501588"/>
    </source>
</evidence>
<dbReference type="InterPro" id="IPR042100">
    <property type="entry name" value="Bug_dom1"/>
</dbReference>
<reference evidence="2 3" key="1">
    <citation type="journal article" date="2019" name="Int. J. Syst. Evol. Microbiol.">
        <title>The Global Catalogue of Microorganisms (GCM) 10K type strain sequencing project: providing services to taxonomists for standard genome sequencing and annotation.</title>
        <authorList>
            <consortium name="The Broad Institute Genomics Platform"/>
            <consortium name="The Broad Institute Genome Sequencing Center for Infectious Disease"/>
            <person name="Wu L."/>
            <person name="Ma J."/>
        </authorList>
    </citation>
    <scope>NUCLEOTIDE SEQUENCE [LARGE SCALE GENOMIC DNA]</scope>
    <source>
        <strain evidence="2 3">JCM 9933</strain>
    </source>
</reference>
<dbReference type="InterPro" id="IPR005064">
    <property type="entry name" value="BUG"/>
</dbReference>
<evidence type="ECO:0000256" key="1">
    <source>
        <dbReference type="ARBA" id="ARBA00006987"/>
    </source>
</evidence>
<dbReference type="Proteomes" id="UP001501588">
    <property type="component" value="Unassembled WGS sequence"/>
</dbReference>
<gene>
    <name evidence="2" type="ORF">GCM10009416_29400</name>
</gene>
<protein>
    <submittedName>
        <fullName evidence="2">Tripartite tricarboxylate transporter substrate binding protein BugE</fullName>
    </submittedName>
</protein>
<dbReference type="PANTHER" id="PTHR42928">
    <property type="entry name" value="TRICARBOXYLATE-BINDING PROTEIN"/>
    <property type="match status" value="1"/>
</dbReference>
<accession>A0ABN1FEG9</accession>
<dbReference type="Pfam" id="PF03401">
    <property type="entry name" value="TctC"/>
    <property type="match status" value="1"/>
</dbReference>
<organism evidence="2 3">
    <name type="scientific">Craurococcus roseus</name>
    <dbReference type="NCBI Taxonomy" id="77585"/>
    <lineage>
        <taxon>Bacteria</taxon>
        <taxon>Pseudomonadati</taxon>
        <taxon>Pseudomonadota</taxon>
        <taxon>Alphaproteobacteria</taxon>
        <taxon>Acetobacterales</taxon>
        <taxon>Acetobacteraceae</taxon>
        <taxon>Craurococcus</taxon>
    </lineage>
</organism>
<proteinExistence type="inferred from homology"/>
<evidence type="ECO:0000313" key="2">
    <source>
        <dbReference type="EMBL" id="GAA0588969.1"/>
    </source>
</evidence>